<dbReference type="GO" id="GO:1990547">
    <property type="term" value="P:mitochondrial phosphate ion transmembrane transport"/>
    <property type="evidence" value="ECO:0007669"/>
    <property type="project" value="InterPro"/>
</dbReference>
<keyword evidence="7" id="KW-1133">Transmembrane helix</keyword>
<comment type="similarity">
    <text evidence="2 11">Belongs to the mitochondrial carrier (TC 2.A.29) family.</text>
</comment>
<dbReference type="GO" id="GO:0005315">
    <property type="term" value="F:phosphate transmembrane transporter activity"/>
    <property type="evidence" value="ECO:0007669"/>
    <property type="project" value="InterPro"/>
</dbReference>
<dbReference type="Proteomes" id="UP001304895">
    <property type="component" value="Unassembled WGS sequence"/>
</dbReference>
<feature type="repeat" description="Solcar" evidence="10">
    <location>
        <begin position="320"/>
        <end position="405"/>
    </location>
</feature>
<comment type="caution">
    <text evidence="12">The sequence shown here is derived from an EMBL/GenBank/DDBJ whole genome shotgun (WGS) entry which is preliminary data.</text>
</comment>
<evidence type="ECO:0000256" key="2">
    <source>
        <dbReference type="ARBA" id="ARBA00006375"/>
    </source>
</evidence>
<gene>
    <name evidence="12" type="ORF">BT67DRAFT_453519</name>
</gene>
<reference evidence="12" key="2">
    <citation type="submission" date="2023-05" db="EMBL/GenBank/DDBJ databases">
        <authorList>
            <consortium name="Lawrence Berkeley National Laboratory"/>
            <person name="Steindorff A."/>
            <person name="Hensen N."/>
            <person name="Bonometti L."/>
            <person name="Westerberg I."/>
            <person name="Brannstrom I.O."/>
            <person name="Guillou S."/>
            <person name="Cros-Aarteil S."/>
            <person name="Calhoun S."/>
            <person name="Haridas S."/>
            <person name="Kuo A."/>
            <person name="Mondo S."/>
            <person name="Pangilinan J."/>
            <person name="Riley R."/>
            <person name="Labutti K."/>
            <person name="Andreopoulos B."/>
            <person name="Lipzen A."/>
            <person name="Chen C."/>
            <person name="Yanf M."/>
            <person name="Daum C."/>
            <person name="Ng V."/>
            <person name="Clum A."/>
            <person name="Ohm R."/>
            <person name="Martin F."/>
            <person name="Silar P."/>
            <person name="Natvig D."/>
            <person name="Lalanne C."/>
            <person name="Gautier V."/>
            <person name="Ament-Velasquez S.L."/>
            <person name="Kruys A."/>
            <person name="Hutchinson M.I."/>
            <person name="Powell A.J."/>
            <person name="Barry K."/>
            <person name="Miller A.N."/>
            <person name="Grigoriev I.V."/>
            <person name="Debuchy R."/>
            <person name="Gladieux P."/>
            <person name="Thoren M.H."/>
            <person name="Johannesson H."/>
        </authorList>
    </citation>
    <scope>NUCLEOTIDE SEQUENCE</scope>
    <source>
        <strain evidence="12">CBS 123565</strain>
    </source>
</reference>
<proteinExistence type="inferred from homology"/>
<evidence type="ECO:0000256" key="8">
    <source>
        <dbReference type="ARBA" id="ARBA00023128"/>
    </source>
</evidence>
<keyword evidence="5" id="KW-0677">Repeat</keyword>
<evidence type="ECO:0000313" key="13">
    <source>
        <dbReference type="Proteomes" id="UP001304895"/>
    </source>
</evidence>
<dbReference type="PROSITE" id="PS50920">
    <property type="entry name" value="SOLCAR"/>
    <property type="match status" value="3"/>
</dbReference>
<reference evidence="12" key="1">
    <citation type="journal article" date="2023" name="Mol. Phylogenet. Evol.">
        <title>Genome-scale phylogeny and comparative genomics of the fungal order Sordariales.</title>
        <authorList>
            <person name="Hensen N."/>
            <person name="Bonometti L."/>
            <person name="Westerberg I."/>
            <person name="Brannstrom I.O."/>
            <person name="Guillou S."/>
            <person name="Cros-Aarteil S."/>
            <person name="Calhoun S."/>
            <person name="Haridas S."/>
            <person name="Kuo A."/>
            <person name="Mondo S."/>
            <person name="Pangilinan J."/>
            <person name="Riley R."/>
            <person name="LaButti K."/>
            <person name="Andreopoulos B."/>
            <person name="Lipzen A."/>
            <person name="Chen C."/>
            <person name="Yan M."/>
            <person name="Daum C."/>
            <person name="Ng V."/>
            <person name="Clum A."/>
            <person name="Steindorff A."/>
            <person name="Ohm R.A."/>
            <person name="Martin F."/>
            <person name="Silar P."/>
            <person name="Natvig D.O."/>
            <person name="Lalanne C."/>
            <person name="Gautier V."/>
            <person name="Ament-Velasquez S.L."/>
            <person name="Kruys A."/>
            <person name="Hutchinson M.I."/>
            <person name="Powell A.J."/>
            <person name="Barry K."/>
            <person name="Miller A.N."/>
            <person name="Grigoriev I.V."/>
            <person name="Debuchy R."/>
            <person name="Gladieux P."/>
            <person name="Hiltunen Thoren M."/>
            <person name="Johannesson H."/>
        </authorList>
    </citation>
    <scope>NUCLEOTIDE SEQUENCE</scope>
    <source>
        <strain evidence="12">CBS 123565</strain>
    </source>
</reference>
<keyword evidence="6" id="KW-0999">Mitochondrion inner membrane</keyword>
<evidence type="ECO:0000256" key="10">
    <source>
        <dbReference type="PROSITE-ProRule" id="PRU00282"/>
    </source>
</evidence>
<evidence type="ECO:0000256" key="11">
    <source>
        <dbReference type="RuleBase" id="RU000488"/>
    </source>
</evidence>
<dbReference type="InterPro" id="IPR023395">
    <property type="entry name" value="MCP_dom_sf"/>
</dbReference>
<evidence type="ECO:0000256" key="7">
    <source>
        <dbReference type="ARBA" id="ARBA00022989"/>
    </source>
</evidence>
<dbReference type="SUPFAM" id="SSF103506">
    <property type="entry name" value="Mitochondrial carrier"/>
    <property type="match status" value="1"/>
</dbReference>
<dbReference type="AlphaFoldDB" id="A0AAN6UQQ9"/>
<name>A0AAN6UQQ9_9PEZI</name>
<dbReference type="InterPro" id="IPR018108">
    <property type="entry name" value="MCP_transmembrane"/>
</dbReference>
<evidence type="ECO:0000256" key="4">
    <source>
        <dbReference type="ARBA" id="ARBA00022692"/>
    </source>
</evidence>
<evidence type="ECO:0000313" key="12">
    <source>
        <dbReference type="EMBL" id="KAK4137111.1"/>
    </source>
</evidence>
<dbReference type="Gene3D" id="1.50.40.10">
    <property type="entry name" value="Mitochondrial carrier domain"/>
    <property type="match status" value="1"/>
</dbReference>
<feature type="repeat" description="Solcar" evidence="10">
    <location>
        <begin position="222"/>
        <end position="306"/>
    </location>
</feature>
<dbReference type="Pfam" id="PF00153">
    <property type="entry name" value="Mito_carr"/>
    <property type="match status" value="3"/>
</dbReference>
<keyword evidence="9 10" id="KW-0472">Membrane</keyword>
<evidence type="ECO:0000256" key="6">
    <source>
        <dbReference type="ARBA" id="ARBA00022792"/>
    </source>
</evidence>
<evidence type="ECO:0000256" key="5">
    <source>
        <dbReference type="ARBA" id="ARBA00022737"/>
    </source>
</evidence>
<comment type="subcellular location">
    <subcellularLocation>
        <location evidence="1">Mitochondrion inner membrane</location>
        <topology evidence="1">Multi-pass membrane protein</topology>
    </subcellularLocation>
</comment>
<dbReference type="PANTHER" id="PTHR45671">
    <property type="entry name" value="SOLUTE CARRIER FAMILY 25 (MITOCHONDRIAL CARRIER PHOSPHATE CARRIER), MEMBER 3, LIKE-RELATED-RELATED"/>
    <property type="match status" value="1"/>
</dbReference>
<protein>
    <submittedName>
        <fullName evidence="12">Mitochondrial carrier</fullName>
    </submittedName>
</protein>
<evidence type="ECO:0000256" key="3">
    <source>
        <dbReference type="ARBA" id="ARBA00022448"/>
    </source>
</evidence>
<keyword evidence="4 10" id="KW-0812">Transmembrane</keyword>
<keyword evidence="3 11" id="KW-0813">Transport</keyword>
<dbReference type="InterPro" id="IPR044677">
    <property type="entry name" value="SLC25A3/Pic2/Mir1-like"/>
</dbReference>
<accession>A0AAN6UQQ9</accession>
<dbReference type="EMBL" id="MU853402">
    <property type="protein sequence ID" value="KAK4137111.1"/>
    <property type="molecule type" value="Genomic_DNA"/>
</dbReference>
<evidence type="ECO:0000256" key="1">
    <source>
        <dbReference type="ARBA" id="ARBA00004448"/>
    </source>
</evidence>
<organism evidence="12 13">
    <name type="scientific">Trichocladium antarcticum</name>
    <dbReference type="NCBI Taxonomy" id="1450529"/>
    <lineage>
        <taxon>Eukaryota</taxon>
        <taxon>Fungi</taxon>
        <taxon>Dikarya</taxon>
        <taxon>Ascomycota</taxon>
        <taxon>Pezizomycotina</taxon>
        <taxon>Sordariomycetes</taxon>
        <taxon>Sordariomycetidae</taxon>
        <taxon>Sordariales</taxon>
        <taxon>Chaetomiaceae</taxon>
        <taxon>Trichocladium</taxon>
    </lineage>
</organism>
<dbReference type="GO" id="GO:0005743">
    <property type="term" value="C:mitochondrial inner membrane"/>
    <property type="evidence" value="ECO:0007669"/>
    <property type="project" value="UniProtKB-SubCell"/>
</dbReference>
<evidence type="ECO:0000256" key="9">
    <source>
        <dbReference type="ARBA" id="ARBA00023136"/>
    </source>
</evidence>
<sequence length="447" mass="47110">MIITRAVSLTNFLVATSALGFQVCVLYPWHKQLDDDFEALKTEHRRVLSAIQERDAAAAAETSKGLGIRARVGNLVGWTTSGRSLVLPRAALPSVAAPQMSFSPVPGFKSSIATALDEGGDLGLYARYALAGAICCSFTHAILTPIDVVKTRIQLNLLPHTRGGLFGGLRQVVANEGAGALATGLGPTVAGYFLQGAFKFGGYEFLKSRAVDVLGQETASQNRSAVYLGSSALAEVAGDLALCPFEAVRIRLVSQPGFARGLGDGLATMARQEGVRGLYSGLGPILLKQVPYTTATFIVYEHVHEQASKWVDTPATPGPTTTALNLGSGLVAGLAAALVSHPADTWLSKINGQRSDTGEGTLRRLWDIARDAGVRGSFSGLPARLVMVGGMTAVQFGIYGDIKAALGRQGSVLNLLRSVLITTWYGFENWGYPGSTEKSGHFAATET</sequence>
<keyword evidence="13" id="KW-1185">Reference proteome</keyword>
<feature type="repeat" description="Solcar" evidence="10">
    <location>
        <begin position="123"/>
        <end position="209"/>
    </location>
</feature>
<dbReference type="PANTHER" id="PTHR45671:SF12">
    <property type="entry name" value="MITOCHONDRIAL PHOSPHATE CARRIER PROTEIN"/>
    <property type="match status" value="1"/>
</dbReference>
<keyword evidence="8" id="KW-0496">Mitochondrion</keyword>